<keyword evidence="5 6" id="KW-0472">Membrane</keyword>
<reference evidence="7 8" key="1">
    <citation type="submission" date="2020-05" db="EMBL/GenBank/DDBJ databases">
        <title>Gimesia benthica sp. nov., a novel planctomycete isolated from a deep-sea water sample of the Northwest Indian Ocean.</title>
        <authorList>
            <person name="Wang J."/>
            <person name="Ruan C."/>
            <person name="Song L."/>
            <person name="Zhu Y."/>
            <person name="Li A."/>
            <person name="Zheng X."/>
            <person name="Wang L."/>
            <person name="Lu Z."/>
            <person name="Huang Y."/>
            <person name="Du W."/>
            <person name="Zhou Y."/>
            <person name="Huang L."/>
            <person name="Dai X."/>
        </authorList>
    </citation>
    <scope>NUCLEOTIDE SEQUENCE [LARGE SCALE GENOMIC DNA]</scope>
    <source>
        <strain evidence="7 8">YYQ-30</strain>
    </source>
</reference>
<keyword evidence="8" id="KW-1185">Reference proteome</keyword>
<dbReference type="Pfam" id="PF01810">
    <property type="entry name" value="LysE"/>
    <property type="match status" value="1"/>
</dbReference>
<protein>
    <submittedName>
        <fullName evidence="7">LysE family transporter</fullName>
    </submittedName>
</protein>
<dbReference type="InterPro" id="IPR001123">
    <property type="entry name" value="LeuE-type"/>
</dbReference>
<keyword evidence="2" id="KW-1003">Cell membrane</keyword>
<evidence type="ECO:0000256" key="5">
    <source>
        <dbReference type="ARBA" id="ARBA00023136"/>
    </source>
</evidence>
<dbReference type="EMBL" id="JABFBC010000001">
    <property type="protein sequence ID" value="NNU80490.1"/>
    <property type="molecule type" value="Genomic_DNA"/>
</dbReference>
<dbReference type="GO" id="GO:0015171">
    <property type="term" value="F:amino acid transmembrane transporter activity"/>
    <property type="evidence" value="ECO:0007669"/>
    <property type="project" value="TreeGrafter"/>
</dbReference>
<dbReference type="PANTHER" id="PTHR30086:SF19">
    <property type="entry name" value="THREONINE EFFLUX PROTEIN"/>
    <property type="match status" value="1"/>
</dbReference>
<keyword evidence="4 6" id="KW-1133">Transmembrane helix</keyword>
<keyword evidence="3 6" id="KW-0812">Transmembrane</keyword>
<gene>
    <name evidence="7" type="ORF">HMH01_08555</name>
</gene>
<evidence type="ECO:0000313" key="7">
    <source>
        <dbReference type="EMBL" id="NNU80490.1"/>
    </source>
</evidence>
<comment type="subcellular location">
    <subcellularLocation>
        <location evidence="1">Cell membrane</location>
        <topology evidence="1">Multi-pass membrane protein</topology>
    </subcellularLocation>
</comment>
<dbReference type="AlphaFoldDB" id="A0A849L2M7"/>
<evidence type="ECO:0000256" key="6">
    <source>
        <dbReference type="SAM" id="Phobius"/>
    </source>
</evidence>
<sequence>MRDAALILLPLVLAHFAAAVSPGPSFVLIARTSAARTRAAAMRMSVGLGLGAMLWAAAALFGLTLLFEIAPWTYLAMKVAGAGFLLWLGYQLWRHAPEPLDMTLAGQDGLSRTGDVRHGLLVQIANPKVSIFFGSVFVTLVPPDASVAFLAVLLALIFIVETAWYLAVSTFFAVPQIRARYLRLKAWIDRACGGVLGLLGLRLAIS</sequence>
<dbReference type="RefSeq" id="WP_171324295.1">
    <property type="nucleotide sequence ID" value="NZ_JABFBC010000001.1"/>
</dbReference>
<evidence type="ECO:0000256" key="4">
    <source>
        <dbReference type="ARBA" id="ARBA00022989"/>
    </source>
</evidence>
<feature type="transmembrane region" description="Helical" evidence="6">
    <location>
        <begin position="74"/>
        <end position="93"/>
    </location>
</feature>
<dbReference type="Proteomes" id="UP000572377">
    <property type="component" value="Unassembled WGS sequence"/>
</dbReference>
<dbReference type="GO" id="GO:0005886">
    <property type="term" value="C:plasma membrane"/>
    <property type="evidence" value="ECO:0007669"/>
    <property type="project" value="UniProtKB-SubCell"/>
</dbReference>
<proteinExistence type="predicted"/>
<feature type="transmembrane region" description="Helical" evidence="6">
    <location>
        <begin position="44"/>
        <end position="67"/>
    </location>
</feature>
<evidence type="ECO:0000256" key="1">
    <source>
        <dbReference type="ARBA" id="ARBA00004651"/>
    </source>
</evidence>
<organism evidence="7 8">
    <name type="scientific">Halovulum dunhuangense</name>
    <dbReference type="NCBI Taxonomy" id="1505036"/>
    <lineage>
        <taxon>Bacteria</taxon>
        <taxon>Pseudomonadati</taxon>
        <taxon>Pseudomonadota</taxon>
        <taxon>Alphaproteobacteria</taxon>
        <taxon>Rhodobacterales</taxon>
        <taxon>Paracoccaceae</taxon>
        <taxon>Halovulum</taxon>
    </lineage>
</organism>
<evidence type="ECO:0000313" key="8">
    <source>
        <dbReference type="Proteomes" id="UP000572377"/>
    </source>
</evidence>
<evidence type="ECO:0000256" key="2">
    <source>
        <dbReference type="ARBA" id="ARBA00022475"/>
    </source>
</evidence>
<dbReference type="PANTHER" id="PTHR30086">
    <property type="entry name" value="ARGININE EXPORTER PROTEIN ARGO"/>
    <property type="match status" value="1"/>
</dbReference>
<comment type="caution">
    <text evidence="7">The sequence shown here is derived from an EMBL/GenBank/DDBJ whole genome shotgun (WGS) entry which is preliminary data.</text>
</comment>
<accession>A0A849L2M7</accession>
<feature type="transmembrane region" description="Helical" evidence="6">
    <location>
        <begin position="147"/>
        <end position="174"/>
    </location>
</feature>
<evidence type="ECO:0000256" key="3">
    <source>
        <dbReference type="ARBA" id="ARBA00022692"/>
    </source>
</evidence>
<name>A0A849L2M7_9RHOB</name>